<dbReference type="AlphaFoldDB" id="A0A914VKQ4"/>
<name>A0A914VKQ4_9BILA</name>
<sequence>MKARKKLQHNLLITEVTTQLKHRFMPNPSLIKKRIESL</sequence>
<protein>
    <submittedName>
        <fullName evidence="3">Cullin protein neddylation domain-containing protein</fullName>
    </submittedName>
</protein>
<evidence type="ECO:0000313" key="3">
    <source>
        <dbReference type="WBParaSite" id="PSAMB.scaffold21648size583.g38366.t1"/>
    </source>
</evidence>
<dbReference type="Proteomes" id="UP000887566">
    <property type="component" value="Unplaced"/>
</dbReference>
<dbReference type="InterPro" id="IPR019559">
    <property type="entry name" value="Cullin_neddylation_domain"/>
</dbReference>
<dbReference type="InterPro" id="IPR045093">
    <property type="entry name" value="Cullin"/>
</dbReference>
<feature type="domain" description="Cullin neddylation" evidence="1">
    <location>
        <begin position="1"/>
        <end position="38"/>
    </location>
</feature>
<dbReference type="SMART" id="SM00884">
    <property type="entry name" value="Cullin_Nedd8"/>
    <property type="match status" value="1"/>
</dbReference>
<dbReference type="Pfam" id="PF10557">
    <property type="entry name" value="Cullin_Nedd8"/>
    <property type="match status" value="1"/>
</dbReference>
<reference evidence="3" key="1">
    <citation type="submission" date="2022-11" db="UniProtKB">
        <authorList>
            <consortium name="WormBaseParasite"/>
        </authorList>
    </citation>
    <scope>IDENTIFICATION</scope>
</reference>
<evidence type="ECO:0000313" key="2">
    <source>
        <dbReference type="Proteomes" id="UP000887566"/>
    </source>
</evidence>
<dbReference type="SUPFAM" id="SSF46785">
    <property type="entry name" value="Winged helix' DNA-binding domain"/>
    <property type="match status" value="1"/>
</dbReference>
<dbReference type="InterPro" id="IPR036388">
    <property type="entry name" value="WH-like_DNA-bd_sf"/>
</dbReference>
<proteinExistence type="predicted"/>
<organism evidence="2 3">
    <name type="scientific">Plectus sambesii</name>
    <dbReference type="NCBI Taxonomy" id="2011161"/>
    <lineage>
        <taxon>Eukaryota</taxon>
        <taxon>Metazoa</taxon>
        <taxon>Ecdysozoa</taxon>
        <taxon>Nematoda</taxon>
        <taxon>Chromadorea</taxon>
        <taxon>Plectida</taxon>
        <taxon>Plectina</taxon>
        <taxon>Plectoidea</taxon>
        <taxon>Plectidae</taxon>
        <taxon>Plectus</taxon>
    </lineage>
</organism>
<dbReference type="PANTHER" id="PTHR11932">
    <property type="entry name" value="CULLIN"/>
    <property type="match status" value="1"/>
</dbReference>
<dbReference type="WBParaSite" id="PSAMB.scaffold21648size583.g38366.t1">
    <property type="protein sequence ID" value="PSAMB.scaffold21648size583.g38366.t1"/>
    <property type="gene ID" value="PSAMB.scaffold21648size583.g38366"/>
</dbReference>
<dbReference type="InterPro" id="IPR036390">
    <property type="entry name" value="WH_DNA-bd_sf"/>
</dbReference>
<accession>A0A914VKQ4</accession>
<evidence type="ECO:0000259" key="1">
    <source>
        <dbReference type="SMART" id="SM00884"/>
    </source>
</evidence>
<dbReference type="Gene3D" id="1.10.10.10">
    <property type="entry name" value="Winged helix-like DNA-binding domain superfamily/Winged helix DNA-binding domain"/>
    <property type="match status" value="1"/>
</dbReference>
<keyword evidence="2" id="KW-1185">Reference proteome</keyword>